<comment type="caution">
    <text evidence="7">The sequence shown here is derived from an EMBL/GenBank/DDBJ whole genome shotgun (WGS) entry which is preliminary data.</text>
</comment>
<evidence type="ECO:0000259" key="5">
    <source>
        <dbReference type="Pfam" id="PF00460"/>
    </source>
</evidence>
<proteinExistence type="inferred from homology"/>
<keyword evidence="7" id="KW-0282">Flagellum</keyword>
<dbReference type="InterPro" id="IPR010930">
    <property type="entry name" value="Flg_bb/hook_C_dom"/>
</dbReference>
<dbReference type="NCBIfam" id="TIGR03506">
    <property type="entry name" value="FlgEFG_subfam"/>
    <property type="match status" value="1"/>
</dbReference>
<comment type="subcellular location">
    <subcellularLocation>
        <location evidence="1 4">Bacterial flagellum basal body</location>
    </subcellularLocation>
</comment>
<dbReference type="AlphaFoldDB" id="A0A9J6PC40"/>
<dbReference type="PANTHER" id="PTHR30435:SF1">
    <property type="entry name" value="FLAGELLAR HOOK PROTEIN FLGE"/>
    <property type="match status" value="1"/>
</dbReference>
<evidence type="ECO:0000313" key="7">
    <source>
        <dbReference type="EMBL" id="MCP1336845.1"/>
    </source>
</evidence>
<accession>A0A9J6PC40</accession>
<protein>
    <recommendedName>
        <fullName evidence="4">Flagellar hook protein FlgE</fullName>
    </recommendedName>
</protein>
<sequence length="435" mass="44438">MGISSSLNAGVQGLAVNATRLATISDNIANAGTIGYKRAETDFSSMVLSESPSRYTAGGVRAVARRDVSANGLLLATNNATDIALDGRGFLPVLKTADPAAGVGAGNFRISTTGSFRPDAAGYLRNSTGDYLLGWSLNPDGTFPASPARDSVSGLEAVRISGREFTVEPTTRIDVAANVPADATEAGGTGDPYEVPVTYIDNLGAQETLTLRMTPQVPATGRSNTWTVDVVDGASGTPTTVASYEVEFDTSQANGGSILNVTTLSGGAYDPATGVAQIAVAGGTIDLDIGTPGSGVGLTQFAGPFAPVSVTGNGAAAGSLSGVEIGEDGVVMALFDNGARQPLYRVPVVDVPNPDGLRAVSGQGFEITGASGGFYLWDAGTGPVGTTVGFALEQSTTDIAEELTHLIETQRAYSSNAKIIQTVDEMLQETTNLKR</sequence>
<dbReference type="GO" id="GO:0071978">
    <property type="term" value="P:bacterial-type flagellum-dependent swarming motility"/>
    <property type="evidence" value="ECO:0007669"/>
    <property type="project" value="TreeGrafter"/>
</dbReference>
<evidence type="ECO:0000256" key="4">
    <source>
        <dbReference type="RuleBase" id="RU362116"/>
    </source>
</evidence>
<dbReference type="GO" id="GO:0009425">
    <property type="term" value="C:bacterial-type flagellum basal body"/>
    <property type="evidence" value="ECO:0007669"/>
    <property type="project" value="UniProtKB-SubCell"/>
</dbReference>
<keyword evidence="7" id="KW-0969">Cilium</keyword>
<dbReference type="InterPro" id="IPR001444">
    <property type="entry name" value="Flag_bb_rod_N"/>
</dbReference>
<evidence type="ECO:0000313" key="8">
    <source>
        <dbReference type="Proteomes" id="UP001055804"/>
    </source>
</evidence>
<dbReference type="SUPFAM" id="SSF117143">
    <property type="entry name" value="Flagellar hook protein flgE"/>
    <property type="match status" value="1"/>
</dbReference>
<comment type="function">
    <text evidence="4">A flexible structure which links the flagellar filament to the drive apparatus in the basal body.</text>
</comment>
<keyword evidence="3 4" id="KW-0975">Bacterial flagellum</keyword>
<gene>
    <name evidence="7" type="ORF">NJQ99_10530</name>
</gene>
<dbReference type="GO" id="GO:0005829">
    <property type="term" value="C:cytosol"/>
    <property type="evidence" value="ECO:0007669"/>
    <property type="project" value="TreeGrafter"/>
</dbReference>
<dbReference type="InterPro" id="IPR020013">
    <property type="entry name" value="Flagellar_FlgE/F/G"/>
</dbReference>
<dbReference type="GO" id="GO:0009424">
    <property type="term" value="C:bacterial-type flagellum hook"/>
    <property type="evidence" value="ECO:0007669"/>
    <property type="project" value="TreeGrafter"/>
</dbReference>
<dbReference type="InterPro" id="IPR037925">
    <property type="entry name" value="FlgE/F/G-like"/>
</dbReference>
<dbReference type="Pfam" id="PF06429">
    <property type="entry name" value="Flg_bbr_C"/>
    <property type="match status" value="1"/>
</dbReference>
<reference evidence="7" key="1">
    <citation type="submission" date="2022-06" db="EMBL/GenBank/DDBJ databases">
        <title>Isolation and Genomics of Futiania mangrovii gen. nov., sp. nov., a Rare and Metabolically-versatile member in the Class Alphaproteobacteria.</title>
        <authorList>
            <person name="Liu L."/>
            <person name="Huang W.-C."/>
            <person name="Pan J."/>
            <person name="Li J."/>
            <person name="Huang Y."/>
            <person name="Du H."/>
            <person name="Liu Y."/>
            <person name="Li M."/>
        </authorList>
    </citation>
    <scope>NUCLEOTIDE SEQUENCE</scope>
    <source>
        <strain evidence="7">FT118</strain>
    </source>
</reference>
<evidence type="ECO:0000256" key="2">
    <source>
        <dbReference type="ARBA" id="ARBA00009677"/>
    </source>
</evidence>
<comment type="similarity">
    <text evidence="2 4">Belongs to the flagella basal body rod proteins family.</text>
</comment>
<feature type="domain" description="Flagellar basal-body/hook protein C-terminal" evidence="6">
    <location>
        <begin position="391"/>
        <end position="433"/>
    </location>
</feature>
<name>A0A9J6PC40_9PROT</name>
<organism evidence="7 8">
    <name type="scientific">Futiania mangrovi</name>
    <dbReference type="NCBI Taxonomy" id="2959716"/>
    <lineage>
        <taxon>Bacteria</taxon>
        <taxon>Pseudomonadati</taxon>
        <taxon>Pseudomonadota</taxon>
        <taxon>Alphaproteobacteria</taxon>
        <taxon>Futianiales</taxon>
        <taxon>Futianiaceae</taxon>
        <taxon>Futiania</taxon>
    </lineage>
</organism>
<evidence type="ECO:0000256" key="3">
    <source>
        <dbReference type="ARBA" id="ARBA00023143"/>
    </source>
</evidence>
<dbReference type="Proteomes" id="UP001055804">
    <property type="component" value="Unassembled WGS sequence"/>
</dbReference>
<dbReference type="RefSeq" id="WP_269332787.1">
    <property type="nucleotide sequence ID" value="NZ_JAMZFT010000002.1"/>
</dbReference>
<evidence type="ECO:0000259" key="6">
    <source>
        <dbReference type="Pfam" id="PF06429"/>
    </source>
</evidence>
<keyword evidence="8" id="KW-1185">Reference proteome</keyword>
<evidence type="ECO:0000256" key="1">
    <source>
        <dbReference type="ARBA" id="ARBA00004117"/>
    </source>
</evidence>
<dbReference type="Pfam" id="PF00460">
    <property type="entry name" value="Flg_bb_rod"/>
    <property type="match status" value="1"/>
</dbReference>
<dbReference type="PANTHER" id="PTHR30435">
    <property type="entry name" value="FLAGELLAR PROTEIN"/>
    <property type="match status" value="1"/>
</dbReference>
<keyword evidence="7" id="KW-0966">Cell projection</keyword>
<feature type="domain" description="Flagellar basal body rod protein N-terminal" evidence="5">
    <location>
        <begin position="7"/>
        <end position="37"/>
    </location>
</feature>
<dbReference type="EMBL" id="JAMZFT010000002">
    <property type="protein sequence ID" value="MCP1336845.1"/>
    <property type="molecule type" value="Genomic_DNA"/>
</dbReference>